<sequence length="408" mass="46200">MEALSSRKKLKTECSGGEFGRTARLPKDAGSEAASQHETQLETLQADISAVRQLITCRICQIFMFEPYTLHCGHTYCYSCLSKWLQKTLSCPDCRADVEIQPVPSYVIRDIAAHFNSRAHLLAHGDSLEENKRMADEEANTVANDKANVNGGGLFQGLFRTQPLVDETDGVERCPNCQWEVEDNVCTNCHLSFDGEYFSDEEIMPYDDDRFFSVMDNSEDEDDDDADDDDEIEMRPRFHVIDHTGSFGSLARPFPFDSTLDEDEADSEMDDFIENDDDDDDDEATYHQSQYTLDDMETGSWGDHDASSHSVDDEEDPSLLYLGQGSRNDDQEDGEDEDEQDYDSDEEEGSDDSEDDEEQDSNQDSDQDDEDDADGYDGAQQNFDTSDESPVQPQRHRRRPLITISSDH</sequence>
<dbReference type="InterPro" id="IPR018957">
    <property type="entry name" value="Znf_C3HC4_RING-type"/>
</dbReference>
<dbReference type="SMART" id="SM00184">
    <property type="entry name" value="RING"/>
    <property type="match status" value="1"/>
</dbReference>
<feature type="compositionally biased region" description="Acidic residues" evidence="5">
    <location>
        <begin position="330"/>
        <end position="375"/>
    </location>
</feature>
<dbReference type="CDD" id="cd16568">
    <property type="entry name" value="RING-HC_ScPSH1-like"/>
    <property type="match status" value="1"/>
</dbReference>
<protein>
    <recommendedName>
        <fullName evidence="6">RING-type domain-containing protein</fullName>
    </recommendedName>
</protein>
<dbReference type="InterPro" id="IPR013083">
    <property type="entry name" value="Znf_RING/FYVE/PHD"/>
</dbReference>
<evidence type="ECO:0000313" key="7">
    <source>
        <dbReference type="EMBL" id="KAF2857780.1"/>
    </source>
</evidence>
<dbReference type="InterPro" id="IPR001841">
    <property type="entry name" value="Znf_RING"/>
</dbReference>
<dbReference type="AlphaFoldDB" id="A0A6A7BRE6"/>
<dbReference type="Proteomes" id="UP000799421">
    <property type="component" value="Unassembled WGS sequence"/>
</dbReference>
<dbReference type="Pfam" id="PF00097">
    <property type="entry name" value="zf-C3HC4"/>
    <property type="match status" value="1"/>
</dbReference>
<dbReference type="SUPFAM" id="SSF57850">
    <property type="entry name" value="RING/U-box"/>
    <property type="match status" value="1"/>
</dbReference>
<name>A0A6A7BRE6_9PEZI</name>
<evidence type="ECO:0000256" key="2">
    <source>
        <dbReference type="ARBA" id="ARBA00022771"/>
    </source>
</evidence>
<evidence type="ECO:0000256" key="1">
    <source>
        <dbReference type="ARBA" id="ARBA00022723"/>
    </source>
</evidence>
<dbReference type="EMBL" id="MU006028">
    <property type="protein sequence ID" value="KAF2857780.1"/>
    <property type="molecule type" value="Genomic_DNA"/>
</dbReference>
<keyword evidence="3" id="KW-0862">Zinc</keyword>
<evidence type="ECO:0000256" key="4">
    <source>
        <dbReference type="PROSITE-ProRule" id="PRU00175"/>
    </source>
</evidence>
<reference evidence="7" key="1">
    <citation type="journal article" date="2020" name="Stud. Mycol.">
        <title>101 Dothideomycetes genomes: a test case for predicting lifestyles and emergence of pathogens.</title>
        <authorList>
            <person name="Haridas S."/>
            <person name="Albert R."/>
            <person name="Binder M."/>
            <person name="Bloem J."/>
            <person name="Labutti K."/>
            <person name="Salamov A."/>
            <person name="Andreopoulos B."/>
            <person name="Baker S."/>
            <person name="Barry K."/>
            <person name="Bills G."/>
            <person name="Bluhm B."/>
            <person name="Cannon C."/>
            <person name="Castanera R."/>
            <person name="Culley D."/>
            <person name="Daum C."/>
            <person name="Ezra D."/>
            <person name="Gonzalez J."/>
            <person name="Henrissat B."/>
            <person name="Kuo A."/>
            <person name="Liang C."/>
            <person name="Lipzen A."/>
            <person name="Lutzoni F."/>
            <person name="Magnuson J."/>
            <person name="Mondo S."/>
            <person name="Nolan M."/>
            <person name="Ohm R."/>
            <person name="Pangilinan J."/>
            <person name="Park H.-J."/>
            <person name="Ramirez L."/>
            <person name="Alfaro M."/>
            <person name="Sun H."/>
            <person name="Tritt A."/>
            <person name="Yoshinaga Y."/>
            <person name="Zwiers L.-H."/>
            <person name="Turgeon B."/>
            <person name="Goodwin S."/>
            <person name="Spatafora J."/>
            <person name="Crous P."/>
            <person name="Grigoriev I."/>
        </authorList>
    </citation>
    <scope>NUCLEOTIDE SEQUENCE</scope>
    <source>
        <strain evidence="7">CBS 480.64</strain>
    </source>
</reference>
<keyword evidence="8" id="KW-1185">Reference proteome</keyword>
<dbReference type="Gene3D" id="3.30.40.10">
    <property type="entry name" value="Zinc/RING finger domain, C3HC4 (zinc finger)"/>
    <property type="match status" value="1"/>
</dbReference>
<dbReference type="GO" id="GO:0008270">
    <property type="term" value="F:zinc ion binding"/>
    <property type="evidence" value="ECO:0007669"/>
    <property type="project" value="UniProtKB-KW"/>
</dbReference>
<proteinExistence type="predicted"/>
<dbReference type="OrthoDB" id="6105938at2759"/>
<gene>
    <name evidence="7" type="ORF">K470DRAFT_260493</name>
</gene>
<feature type="compositionally biased region" description="Basic and acidic residues" evidence="5">
    <location>
        <begin position="302"/>
        <end position="311"/>
    </location>
</feature>
<evidence type="ECO:0000256" key="3">
    <source>
        <dbReference type="ARBA" id="ARBA00022833"/>
    </source>
</evidence>
<keyword evidence="2 4" id="KW-0863">Zinc-finger</keyword>
<feature type="region of interest" description="Disordered" evidence="5">
    <location>
        <begin position="15"/>
        <end position="36"/>
    </location>
</feature>
<dbReference type="PANTHER" id="PTHR23327:SF51">
    <property type="entry name" value="TRANSCRIPTIONAL REGULATOR OF YEAST FORM ADHERENCE 3"/>
    <property type="match status" value="1"/>
</dbReference>
<dbReference type="PANTHER" id="PTHR23327">
    <property type="entry name" value="RING FINGER PROTEIN 127"/>
    <property type="match status" value="1"/>
</dbReference>
<dbReference type="PROSITE" id="PS50089">
    <property type="entry name" value="ZF_RING_2"/>
    <property type="match status" value="1"/>
</dbReference>
<dbReference type="InterPro" id="IPR017907">
    <property type="entry name" value="Znf_RING_CS"/>
</dbReference>
<feature type="domain" description="RING-type" evidence="6">
    <location>
        <begin position="57"/>
        <end position="95"/>
    </location>
</feature>
<feature type="region of interest" description="Disordered" evidence="5">
    <location>
        <begin position="292"/>
        <end position="408"/>
    </location>
</feature>
<evidence type="ECO:0000256" key="5">
    <source>
        <dbReference type="SAM" id="MobiDB-lite"/>
    </source>
</evidence>
<accession>A0A6A7BRE6</accession>
<keyword evidence="1" id="KW-0479">Metal-binding</keyword>
<feature type="compositionally biased region" description="Polar residues" evidence="5">
    <location>
        <begin position="382"/>
        <end position="392"/>
    </location>
</feature>
<evidence type="ECO:0000313" key="8">
    <source>
        <dbReference type="Proteomes" id="UP000799421"/>
    </source>
</evidence>
<dbReference type="PROSITE" id="PS00518">
    <property type="entry name" value="ZF_RING_1"/>
    <property type="match status" value="1"/>
</dbReference>
<organism evidence="7 8">
    <name type="scientific">Piedraia hortae CBS 480.64</name>
    <dbReference type="NCBI Taxonomy" id="1314780"/>
    <lineage>
        <taxon>Eukaryota</taxon>
        <taxon>Fungi</taxon>
        <taxon>Dikarya</taxon>
        <taxon>Ascomycota</taxon>
        <taxon>Pezizomycotina</taxon>
        <taxon>Dothideomycetes</taxon>
        <taxon>Dothideomycetidae</taxon>
        <taxon>Capnodiales</taxon>
        <taxon>Piedraiaceae</taxon>
        <taxon>Piedraia</taxon>
    </lineage>
</organism>
<evidence type="ECO:0000259" key="6">
    <source>
        <dbReference type="PROSITE" id="PS50089"/>
    </source>
</evidence>